<gene>
    <name evidence="1" type="ORF">Tco_0652432</name>
</gene>
<accession>A0ABQ4WXV3</accession>
<evidence type="ECO:0000313" key="2">
    <source>
        <dbReference type="Proteomes" id="UP001151760"/>
    </source>
</evidence>
<dbReference type="Proteomes" id="UP001151760">
    <property type="component" value="Unassembled WGS sequence"/>
</dbReference>
<name>A0ABQ4WXV3_9ASTR</name>
<dbReference type="EMBL" id="BQNB010009022">
    <property type="protein sequence ID" value="GJS57648.1"/>
    <property type="molecule type" value="Genomic_DNA"/>
</dbReference>
<reference evidence="1" key="1">
    <citation type="journal article" date="2022" name="Int. J. Mol. Sci.">
        <title>Draft Genome of Tanacetum Coccineum: Genomic Comparison of Closely Related Tanacetum-Family Plants.</title>
        <authorList>
            <person name="Yamashiro T."/>
            <person name="Shiraishi A."/>
            <person name="Nakayama K."/>
            <person name="Satake H."/>
        </authorList>
    </citation>
    <scope>NUCLEOTIDE SEQUENCE</scope>
</reference>
<organism evidence="1 2">
    <name type="scientific">Tanacetum coccineum</name>
    <dbReference type="NCBI Taxonomy" id="301880"/>
    <lineage>
        <taxon>Eukaryota</taxon>
        <taxon>Viridiplantae</taxon>
        <taxon>Streptophyta</taxon>
        <taxon>Embryophyta</taxon>
        <taxon>Tracheophyta</taxon>
        <taxon>Spermatophyta</taxon>
        <taxon>Magnoliopsida</taxon>
        <taxon>eudicotyledons</taxon>
        <taxon>Gunneridae</taxon>
        <taxon>Pentapetalae</taxon>
        <taxon>asterids</taxon>
        <taxon>campanulids</taxon>
        <taxon>Asterales</taxon>
        <taxon>Asteraceae</taxon>
        <taxon>Asteroideae</taxon>
        <taxon>Anthemideae</taxon>
        <taxon>Anthemidinae</taxon>
        <taxon>Tanacetum</taxon>
    </lineage>
</organism>
<evidence type="ECO:0000313" key="1">
    <source>
        <dbReference type="EMBL" id="GJS57648.1"/>
    </source>
</evidence>
<protein>
    <submittedName>
        <fullName evidence="1">Uncharacterized protein</fullName>
    </submittedName>
</protein>
<sequence>MFKALNRLVDLSTLKRLVKWSRSQEIGQEGVIFNIYHEISVYEIIRLIILRLPSQAYSHEITLTRLLSRVGTLRHTCQSINELYEVDYNKLLDYLKQNQAKANEIRASKVAKSHDSLTLYSKTPTQAPYALLANTPQKQTYPMTMYTPKQPLPLNNNIMQQLPLDTIIDVNDPMKAMQTTFALMSKGPCALVSDVIATSLTPPFLNKGVIVEEDNLSESSLDMVKRRMKEARTR</sequence>
<proteinExistence type="predicted"/>
<keyword evidence="2" id="KW-1185">Reference proteome</keyword>
<comment type="caution">
    <text evidence="1">The sequence shown here is derived from an EMBL/GenBank/DDBJ whole genome shotgun (WGS) entry which is preliminary data.</text>
</comment>
<reference evidence="1" key="2">
    <citation type="submission" date="2022-01" db="EMBL/GenBank/DDBJ databases">
        <authorList>
            <person name="Yamashiro T."/>
            <person name="Shiraishi A."/>
            <person name="Satake H."/>
            <person name="Nakayama K."/>
        </authorList>
    </citation>
    <scope>NUCLEOTIDE SEQUENCE</scope>
</reference>
<feature type="non-terminal residue" evidence="1">
    <location>
        <position position="234"/>
    </location>
</feature>